<dbReference type="GO" id="GO:0003139">
    <property type="term" value="P:secondary heart field specification"/>
    <property type="evidence" value="ECO:0007669"/>
    <property type="project" value="Ensembl"/>
</dbReference>
<dbReference type="AlphaFoldDB" id="A0A3B3SXC8"/>
<evidence type="ECO:0000313" key="10">
    <source>
        <dbReference type="Proteomes" id="UP000261540"/>
    </source>
</evidence>
<evidence type="ECO:0000256" key="7">
    <source>
        <dbReference type="ARBA" id="ARBA00040827"/>
    </source>
</evidence>
<dbReference type="GeneTree" id="ENSGT00730000111429"/>
<dbReference type="InterPro" id="IPR028127">
    <property type="entry name" value="Ripply_fam"/>
</dbReference>
<evidence type="ECO:0000256" key="5">
    <source>
        <dbReference type="ARBA" id="ARBA00023163"/>
    </source>
</evidence>
<comment type="similarity">
    <text evidence="2">Belongs to the ripply family.</text>
</comment>
<evidence type="ECO:0000256" key="2">
    <source>
        <dbReference type="ARBA" id="ARBA00006944"/>
    </source>
</evidence>
<protein>
    <recommendedName>
        <fullName evidence="7">Protein ripply3</fullName>
    </recommendedName>
</protein>
<reference evidence="9" key="1">
    <citation type="submission" date="2025-08" db="UniProtKB">
        <authorList>
            <consortium name="Ensembl"/>
        </authorList>
    </citation>
    <scope>IDENTIFICATION</scope>
</reference>
<evidence type="ECO:0000313" key="9">
    <source>
        <dbReference type="Ensembl" id="ENSPKIP00000035412.1"/>
    </source>
</evidence>
<sequence>MLPHSMDGQSAAQQAKTHVMRSYRGSSGTPGPPIPIGQTKSYPVIWRPWVLTSRDNEMRQKWVSGSLESANRQTSKSASGFQHPVRLCMPKSKAQEYLSHLGWKVLASFPVQATLHFYNDESSSEDEDEVEEEDAQATEEP</sequence>
<dbReference type="OrthoDB" id="9905973at2759"/>
<keyword evidence="5" id="KW-0804">Transcription</keyword>
<dbReference type="KEGG" id="pki:111858426"/>
<proteinExistence type="inferred from homology"/>
<dbReference type="GO" id="GO:0000122">
    <property type="term" value="P:negative regulation of transcription by RNA polymerase II"/>
    <property type="evidence" value="ECO:0007669"/>
    <property type="project" value="TreeGrafter"/>
</dbReference>
<evidence type="ECO:0000256" key="3">
    <source>
        <dbReference type="ARBA" id="ARBA00022473"/>
    </source>
</evidence>
<name>A0A3B3SXC8_9TELE</name>
<dbReference type="PANTHER" id="PTHR16770">
    <property type="entry name" value="PROTEIN RIPPLY-LIKE"/>
    <property type="match status" value="1"/>
</dbReference>
<dbReference type="PANTHER" id="PTHR16770:SF4">
    <property type="entry name" value="PROTEIN RIPPLY3"/>
    <property type="match status" value="1"/>
</dbReference>
<dbReference type="GO" id="GO:0005634">
    <property type="term" value="C:nucleus"/>
    <property type="evidence" value="ECO:0007669"/>
    <property type="project" value="UniProtKB-SubCell"/>
</dbReference>
<evidence type="ECO:0000256" key="4">
    <source>
        <dbReference type="ARBA" id="ARBA00023015"/>
    </source>
</evidence>
<dbReference type="Ensembl" id="ENSPKIT00000016342.1">
    <property type="protein sequence ID" value="ENSPKIP00000035412.1"/>
    <property type="gene ID" value="ENSPKIG00000014381.1"/>
</dbReference>
<dbReference type="Pfam" id="PF14998">
    <property type="entry name" value="Ripply"/>
    <property type="match status" value="1"/>
</dbReference>
<keyword evidence="6" id="KW-0539">Nucleus</keyword>
<dbReference type="Proteomes" id="UP000261540">
    <property type="component" value="Unplaced"/>
</dbReference>
<keyword evidence="4" id="KW-0805">Transcription regulation</keyword>
<evidence type="ECO:0000256" key="1">
    <source>
        <dbReference type="ARBA" id="ARBA00004123"/>
    </source>
</evidence>
<feature type="region of interest" description="Disordered" evidence="8">
    <location>
        <begin position="1"/>
        <end position="39"/>
    </location>
</feature>
<comment type="subcellular location">
    <subcellularLocation>
        <location evidence="1">Nucleus</location>
    </subcellularLocation>
</comment>
<evidence type="ECO:0000256" key="6">
    <source>
        <dbReference type="ARBA" id="ARBA00023242"/>
    </source>
</evidence>
<keyword evidence="10" id="KW-1185">Reference proteome</keyword>
<dbReference type="GeneID" id="111858426"/>
<keyword evidence="3" id="KW-0217">Developmental protein</keyword>
<reference evidence="9" key="2">
    <citation type="submission" date="2025-09" db="UniProtKB">
        <authorList>
            <consortium name="Ensembl"/>
        </authorList>
    </citation>
    <scope>IDENTIFICATION</scope>
</reference>
<evidence type="ECO:0000256" key="8">
    <source>
        <dbReference type="SAM" id="MobiDB-lite"/>
    </source>
</evidence>
<dbReference type="RefSeq" id="XP_023695967.1">
    <property type="nucleotide sequence ID" value="XM_023840199.2"/>
</dbReference>
<feature type="compositionally biased region" description="Acidic residues" evidence="8">
    <location>
        <begin position="122"/>
        <end position="141"/>
    </location>
</feature>
<dbReference type="GO" id="GO:0009880">
    <property type="term" value="P:embryonic pattern specification"/>
    <property type="evidence" value="ECO:0007669"/>
    <property type="project" value="TreeGrafter"/>
</dbReference>
<dbReference type="CTD" id="53820"/>
<feature type="compositionally biased region" description="Polar residues" evidence="8">
    <location>
        <begin position="7"/>
        <end position="16"/>
    </location>
</feature>
<organism evidence="9 10">
    <name type="scientific">Paramormyrops kingsleyae</name>
    <dbReference type="NCBI Taxonomy" id="1676925"/>
    <lineage>
        <taxon>Eukaryota</taxon>
        <taxon>Metazoa</taxon>
        <taxon>Chordata</taxon>
        <taxon>Craniata</taxon>
        <taxon>Vertebrata</taxon>
        <taxon>Euteleostomi</taxon>
        <taxon>Actinopterygii</taxon>
        <taxon>Neopterygii</taxon>
        <taxon>Teleostei</taxon>
        <taxon>Osteoglossocephala</taxon>
        <taxon>Osteoglossomorpha</taxon>
        <taxon>Osteoglossiformes</taxon>
        <taxon>Mormyridae</taxon>
        <taxon>Paramormyrops</taxon>
    </lineage>
</organism>
<accession>A0A3B3SXC8</accession>
<feature type="region of interest" description="Disordered" evidence="8">
    <location>
        <begin position="118"/>
        <end position="141"/>
    </location>
</feature>